<comment type="caution">
    <text evidence="1">The sequence shown here is derived from an EMBL/GenBank/DDBJ whole genome shotgun (WGS) entry which is preliminary data.</text>
</comment>
<keyword evidence="2" id="KW-1185">Reference proteome</keyword>
<accession>A0A5B7KP62</accession>
<dbReference type="Proteomes" id="UP000324222">
    <property type="component" value="Unassembled WGS sequence"/>
</dbReference>
<dbReference type="AlphaFoldDB" id="A0A5B7KP62"/>
<protein>
    <submittedName>
        <fullName evidence="1">Uncharacterized protein</fullName>
    </submittedName>
</protein>
<dbReference type="EMBL" id="VSRR010152105">
    <property type="protein sequence ID" value="MPD06605.1"/>
    <property type="molecule type" value="Genomic_DNA"/>
</dbReference>
<evidence type="ECO:0000313" key="2">
    <source>
        <dbReference type="Proteomes" id="UP000324222"/>
    </source>
</evidence>
<name>A0A5B7KP62_PORTR</name>
<sequence length="155" mass="17040">MTFLSTQGRREAQGNLDDPFDLLWDWHLSEPLLTLHVAPGQCSCYPEEKTPRQCCYELLHLREVEVALVEGWRVGGVEAEARSIAWPSPTVLCGSTGTHCVHSPGEKCPLNLSSQSPYSGNFAAHFLSLCAAQTSSHLFSLGVSFLLFYARGEAD</sequence>
<proteinExistence type="predicted"/>
<organism evidence="1 2">
    <name type="scientific">Portunus trituberculatus</name>
    <name type="common">Swimming crab</name>
    <name type="synonym">Neptunus trituberculatus</name>
    <dbReference type="NCBI Taxonomy" id="210409"/>
    <lineage>
        <taxon>Eukaryota</taxon>
        <taxon>Metazoa</taxon>
        <taxon>Ecdysozoa</taxon>
        <taxon>Arthropoda</taxon>
        <taxon>Crustacea</taxon>
        <taxon>Multicrustacea</taxon>
        <taxon>Malacostraca</taxon>
        <taxon>Eumalacostraca</taxon>
        <taxon>Eucarida</taxon>
        <taxon>Decapoda</taxon>
        <taxon>Pleocyemata</taxon>
        <taxon>Brachyura</taxon>
        <taxon>Eubrachyura</taxon>
        <taxon>Portunoidea</taxon>
        <taxon>Portunidae</taxon>
        <taxon>Portuninae</taxon>
        <taxon>Portunus</taxon>
    </lineage>
</organism>
<reference evidence="1 2" key="1">
    <citation type="submission" date="2019-05" db="EMBL/GenBank/DDBJ databases">
        <title>Another draft genome of Portunus trituberculatus and its Hox gene families provides insights of decapod evolution.</title>
        <authorList>
            <person name="Jeong J.-H."/>
            <person name="Song I."/>
            <person name="Kim S."/>
            <person name="Choi T."/>
            <person name="Kim D."/>
            <person name="Ryu S."/>
            <person name="Kim W."/>
        </authorList>
    </citation>
    <scope>NUCLEOTIDE SEQUENCE [LARGE SCALE GENOMIC DNA]</scope>
    <source>
        <tissue evidence="1">Muscle</tissue>
    </source>
</reference>
<evidence type="ECO:0000313" key="1">
    <source>
        <dbReference type="EMBL" id="MPD06605.1"/>
    </source>
</evidence>
<gene>
    <name evidence="1" type="ORF">E2C01_102425</name>
</gene>